<evidence type="ECO:0000313" key="3">
    <source>
        <dbReference type="Proteomes" id="UP000305067"/>
    </source>
</evidence>
<organism evidence="2 3">
    <name type="scientific">Pterulicium gracile</name>
    <dbReference type="NCBI Taxonomy" id="1884261"/>
    <lineage>
        <taxon>Eukaryota</taxon>
        <taxon>Fungi</taxon>
        <taxon>Dikarya</taxon>
        <taxon>Basidiomycota</taxon>
        <taxon>Agaricomycotina</taxon>
        <taxon>Agaricomycetes</taxon>
        <taxon>Agaricomycetidae</taxon>
        <taxon>Agaricales</taxon>
        <taxon>Pleurotineae</taxon>
        <taxon>Pterulaceae</taxon>
        <taxon>Pterulicium</taxon>
    </lineage>
</organism>
<reference evidence="2 3" key="1">
    <citation type="journal article" date="2019" name="Nat. Ecol. Evol.">
        <title>Megaphylogeny resolves global patterns of mushroom evolution.</title>
        <authorList>
            <person name="Varga T."/>
            <person name="Krizsan K."/>
            <person name="Foldi C."/>
            <person name="Dima B."/>
            <person name="Sanchez-Garcia M."/>
            <person name="Sanchez-Ramirez S."/>
            <person name="Szollosi G.J."/>
            <person name="Szarkandi J.G."/>
            <person name="Papp V."/>
            <person name="Albert L."/>
            <person name="Andreopoulos W."/>
            <person name="Angelini C."/>
            <person name="Antonin V."/>
            <person name="Barry K.W."/>
            <person name="Bougher N.L."/>
            <person name="Buchanan P."/>
            <person name="Buyck B."/>
            <person name="Bense V."/>
            <person name="Catcheside P."/>
            <person name="Chovatia M."/>
            <person name="Cooper J."/>
            <person name="Damon W."/>
            <person name="Desjardin D."/>
            <person name="Finy P."/>
            <person name="Geml J."/>
            <person name="Haridas S."/>
            <person name="Hughes K."/>
            <person name="Justo A."/>
            <person name="Karasinski D."/>
            <person name="Kautmanova I."/>
            <person name="Kiss B."/>
            <person name="Kocsube S."/>
            <person name="Kotiranta H."/>
            <person name="LaButti K.M."/>
            <person name="Lechner B.E."/>
            <person name="Liimatainen K."/>
            <person name="Lipzen A."/>
            <person name="Lukacs Z."/>
            <person name="Mihaltcheva S."/>
            <person name="Morgado L.N."/>
            <person name="Niskanen T."/>
            <person name="Noordeloos M.E."/>
            <person name="Ohm R.A."/>
            <person name="Ortiz-Santana B."/>
            <person name="Ovrebo C."/>
            <person name="Racz N."/>
            <person name="Riley R."/>
            <person name="Savchenko A."/>
            <person name="Shiryaev A."/>
            <person name="Soop K."/>
            <person name="Spirin V."/>
            <person name="Szebenyi C."/>
            <person name="Tomsovsky M."/>
            <person name="Tulloss R.E."/>
            <person name="Uehling J."/>
            <person name="Grigoriev I.V."/>
            <person name="Vagvolgyi C."/>
            <person name="Papp T."/>
            <person name="Martin F.M."/>
            <person name="Miettinen O."/>
            <person name="Hibbett D.S."/>
            <person name="Nagy L.G."/>
        </authorList>
    </citation>
    <scope>NUCLEOTIDE SEQUENCE [LARGE SCALE GENOMIC DNA]</scope>
    <source>
        <strain evidence="2 3">CBS 309.79</strain>
    </source>
</reference>
<dbReference type="Proteomes" id="UP000305067">
    <property type="component" value="Unassembled WGS sequence"/>
</dbReference>
<protein>
    <submittedName>
        <fullName evidence="2">Uncharacterized protein</fullName>
    </submittedName>
</protein>
<sequence length="234" mass="26362">MGQFGATGVPVQVMELCVPNDVHTFLSRGCQWDAYKPACSEPPHSLLSVPSPRDSLPQPSSPSSPLPPAAVRNNLRASYHLSPPPHINSSHFRDPLENTEYHYTVVPKPAPPYQWSRDLMRQIAHIEGDSMYSCYWIFPEFENGSPVFIDGFSDHMRFLILRHRAMSSGDAASVAGMFKLLLPYATSHRYSETQLCSQLSREYGIKLDRAVLNALPDPSNFTDYEKEMAMVFTR</sequence>
<gene>
    <name evidence="2" type="ORF">BDV98DRAFT_607478</name>
</gene>
<proteinExistence type="predicted"/>
<accession>A0A5C3QB18</accession>
<keyword evidence="3" id="KW-1185">Reference proteome</keyword>
<evidence type="ECO:0000256" key="1">
    <source>
        <dbReference type="SAM" id="MobiDB-lite"/>
    </source>
</evidence>
<evidence type="ECO:0000313" key="2">
    <source>
        <dbReference type="EMBL" id="TFK97570.1"/>
    </source>
</evidence>
<dbReference type="EMBL" id="ML178846">
    <property type="protein sequence ID" value="TFK97570.1"/>
    <property type="molecule type" value="Genomic_DNA"/>
</dbReference>
<dbReference type="AlphaFoldDB" id="A0A5C3QB18"/>
<feature type="region of interest" description="Disordered" evidence="1">
    <location>
        <begin position="46"/>
        <end position="69"/>
    </location>
</feature>
<name>A0A5C3QB18_9AGAR</name>
<feature type="compositionally biased region" description="Pro residues" evidence="1">
    <location>
        <begin position="59"/>
        <end position="68"/>
    </location>
</feature>
<dbReference type="OrthoDB" id="3149405at2759"/>